<keyword evidence="2" id="KW-1185">Reference proteome</keyword>
<evidence type="ECO:0000313" key="2">
    <source>
        <dbReference type="Proteomes" id="UP001234178"/>
    </source>
</evidence>
<sequence>MQAKGQLGLHNNALAGFLQDYLPQFEIKNASCSFSPTTVTIYFLVLGSGMPEEELREVWDTIDSSSSEELLKTQRN</sequence>
<evidence type="ECO:0000313" key="1">
    <source>
        <dbReference type="EMBL" id="KAK4018237.1"/>
    </source>
</evidence>
<proteinExistence type="predicted"/>
<accession>A0ABQ9ZZ96</accession>
<dbReference type="Proteomes" id="UP001234178">
    <property type="component" value="Unassembled WGS sequence"/>
</dbReference>
<dbReference type="EMBL" id="JAOYFB010000036">
    <property type="protein sequence ID" value="KAK4018237.1"/>
    <property type="molecule type" value="Genomic_DNA"/>
</dbReference>
<gene>
    <name evidence="1" type="ORF">OUZ56_000304</name>
</gene>
<organism evidence="1 2">
    <name type="scientific">Daphnia magna</name>
    <dbReference type="NCBI Taxonomy" id="35525"/>
    <lineage>
        <taxon>Eukaryota</taxon>
        <taxon>Metazoa</taxon>
        <taxon>Ecdysozoa</taxon>
        <taxon>Arthropoda</taxon>
        <taxon>Crustacea</taxon>
        <taxon>Branchiopoda</taxon>
        <taxon>Diplostraca</taxon>
        <taxon>Cladocera</taxon>
        <taxon>Anomopoda</taxon>
        <taxon>Daphniidae</taxon>
        <taxon>Daphnia</taxon>
    </lineage>
</organism>
<comment type="caution">
    <text evidence="1">The sequence shown here is derived from an EMBL/GenBank/DDBJ whole genome shotgun (WGS) entry which is preliminary data.</text>
</comment>
<name>A0ABQ9ZZ96_9CRUS</name>
<reference evidence="1 2" key="1">
    <citation type="journal article" date="2023" name="Nucleic Acids Res.">
        <title>The hologenome of Daphnia magna reveals possible DNA methylation and microbiome-mediated evolution of the host genome.</title>
        <authorList>
            <person name="Chaturvedi A."/>
            <person name="Li X."/>
            <person name="Dhandapani V."/>
            <person name="Marshall H."/>
            <person name="Kissane S."/>
            <person name="Cuenca-Cambronero M."/>
            <person name="Asole G."/>
            <person name="Calvet F."/>
            <person name="Ruiz-Romero M."/>
            <person name="Marangio P."/>
            <person name="Guigo R."/>
            <person name="Rago D."/>
            <person name="Mirbahai L."/>
            <person name="Eastwood N."/>
            <person name="Colbourne J.K."/>
            <person name="Zhou J."/>
            <person name="Mallon E."/>
            <person name="Orsini L."/>
        </authorList>
    </citation>
    <scope>NUCLEOTIDE SEQUENCE [LARGE SCALE GENOMIC DNA]</scope>
    <source>
        <strain evidence="1">LRV0_1</strain>
    </source>
</reference>
<protein>
    <submittedName>
        <fullName evidence="1">Uncharacterized protein</fullName>
    </submittedName>
</protein>